<dbReference type="AlphaFoldDB" id="A0AA90NMZ5"/>
<evidence type="ECO:0000313" key="4">
    <source>
        <dbReference type="Proteomes" id="UP001178281"/>
    </source>
</evidence>
<feature type="domain" description="DUF4333" evidence="2">
    <location>
        <begin position="17"/>
        <end position="90"/>
    </location>
</feature>
<comment type="caution">
    <text evidence="3">The sequence shown here is derived from an EMBL/GenBank/DDBJ whole genome shotgun (WGS) entry which is preliminary data.</text>
</comment>
<keyword evidence="4" id="KW-1185">Reference proteome</keyword>
<dbReference type="InterPro" id="IPR025637">
    <property type="entry name" value="DUF4333"/>
</dbReference>
<organism evidence="3 4">
    <name type="scientific">Tsukamurella strandjordii</name>
    <dbReference type="NCBI Taxonomy" id="147577"/>
    <lineage>
        <taxon>Bacteria</taxon>
        <taxon>Bacillati</taxon>
        <taxon>Actinomycetota</taxon>
        <taxon>Actinomycetes</taxon>
        <taxon>Mycobacteriales</taxon>
        <taxon>Tsukamurellaceae</taxon>
        <taxon>Tsukamurella</taxon>
    </lineage>
</organism>
<accession>A0AA90NMZ5</accession>
<proteinExistence type="predicted"/>
<protein>
    <submittedName>
        <fullName evidence="3">DUF4333 domain-containing protein</fullName>
    </submittedName>
</protein>
<evidence type="ECO:0000259" key="2">
    <source>
        <dbReference type="Pfam" id="PF14230"/>
    </source>
</evidence>
<sequence>MSPKKSWLLPLVVTPVLASCSLFGPSIDFEALTKDIADKLNAEYAKLGAKVDVVNCDDSERRPKPGYRFTCEATVREATVPVEVTVKDDDMAVEFVTLQKLFDLGSAGPTLAPSVSKQVNAAVSVDCGTGLKALPPGGSFRCAARDTTGGSATLVYTVGPMRGEDQWAIKPS</sequence>
<evidence type="ECO:0000313" key="3">
    <source>
        <dbReference type="EMBL" id="MDP0397459.1"/>
    </source>
</evidence>
<keyword evidence="1" id="KW-0732">Signal</keyword>
<dbReference type="PROSITE" id="PS51257">
    <property type="entry name" value="PROKAR_LIPOPROTEIN"/>
    <property type="match status" value="1"/>
</dbReference>
<dbReference type="EMBL" id="JAUTIX010000002">
    <property type="protein sequence ID" value="MDP0397459.1"/>
    <property type="molecule type" value="Genomic_DNA"/>
</dbReference>
<gene>
    <name evidence="3" type="ORF">Q7X28_05920</name>
</gene>
<dbReference type="RefSeq" id="WP_305110662.1">
    <property type="nucleotide sequence ID" value="NZ_JAUTIX010000002.1"/>
</dbReference>
<feature type="chain" id="PRO_5041732266" evidence="1">
    <location>
        <begin position="19"/>
        <end position="172"/>
    </location>
</feature>
<reference evidence="3" key="1">
    <citation type="submission" date="2023-08" db="EMBL/GenBank/DDBJ databases">
        <title>The draft genome of Tsukamurella strandjordii strain 050030.</title>
        <authorList>
            <person name="Zhao F."/>
            <person name="Feng Y."/>
            <person name="Zong Z."/>
        </authorList>
    </citation>
    <scope>NUCLEOTIDE SEQUENCE</scope>
    <source>
        <strain evidence="3">050030</strain>
    </source>
</reference>
<dbReference type="Pfam" id="PF14230">
    <property type="entry name" value="DUF4333"/>
    <property type="match status" value="1"/>
</dbReference>
<evidence type="ECO:0000256" key="1">
    <source>
        <dbReference type="SAM" id="SignalP"/>
    </source>
</evidence>
<dbReference type="Proteomes" id="UP001178281">
    <property type="component" value="Unassembled WGS sequence"/>
</dbReference>
<name>A0AA90NMZ5_9ACTN</name>
<feature type="signal peptide" evidence="1">
    <location>
        <begin position="1"/>
        <end position="18"/>
    </location>
</feature>